<sequence>MVQVPALTETIRLAVFIGLFALLAAAERLWPRRPLTVSKSRRWLANISIIVADSLVIRLFFPILPVALAATAQVNNLGLFNQLSLPSWLNMTAGLLVLDLVIYLQHRLFHRVPLLWRLHRMHHTDLDLDVSTGNRFHPFEIALSLLIKMAIVLLFGIDPQTVLLFEILLNATSMFNHANLSIPLPMERWLRLFLITPDMHRVHHSVIPRETDSNFGFSQPWWDRLLGTYHAQPRDGHLNMMIGLREYRKQDELGVWRLLRIPFESISARRGV</sequence>
<feature type="domain" description="Fatty acid hydroxylase" evidence="6">
    <location>
        <begin position="92"/>
        <end position="228"/>
    </location>
</feature>
<feature type="transmembrane region" description="Helical" evidence="5">
    <location>
        <begin position="88"/>
        <end position="104"/>
    </location>
</feature>
<feature type="transmembrane region" description="Helical" evidence="5">
    <location>
        <begin position="43"/>
        <end position="68"/>
    </location>
</feature>
<dbReference type="Pfam" id="PF04116">
    <property type="entry name" value="FA_hydroxylase"/>
    <property type="match status" value="1"/>
</dbReference>
<dbReference type="InterPro" id="IPR006694">
    <property type="entry name" value="Fatty_acid_hydroxylase"/>
</dbReference>
<evidence type="ECO:0000313" key="8">
    <source>
        <dbReference type="Proteomes" id="UP000002420"/>
    </source>
</evidence>
<evidence type="ECO:0000256" key="5">
    <source>
        <dbReference type="SAM" id="Phobius"/>
    </source>
</evidence>
<gene>
    <name evidence="7" type="ordered locus">Glov_1983</name>
</gene>
<keyword evidence="2 5" id="KW-0812">Transmembrane</keyword>
<protein>
    <submittedName>
        <fullName evidence="7">Fatty acid hydroxylase</fullName>
    </submittedName>
</protein>
<evidence type="ECO:0000256" key="4">
    <source>
        <dbReference type="ARBA" id="ARBA00023136"/>
    </source>
</evidence>
<evidence type="ECO:0000256" key="2">
    <source>
        <dbReference type="ARBA" id="ARBA00022692"/>
    </source>
</evidence>
<dbReference type="GO" id="GO:0016020">
    <property type="term" value="C:membrane"/>
    <property type="evidence" value="ECO:0007669"/>
    <property type="project" value="UniProtKB-SubCell"/>
</dbReference>
<keyword evidence="4 5" id="KW-0472">Membrane</keyword>
<evidence type="ECO:0000256" key="3">
    <source>
        <dbReference type="ARBA" id="ARBA00022989"/>
    </source>
</evidence>
<dbReference type="eggNOG" id="COG3000">
    <property type="taxonomic scope" value="Bacteria"/>
</dbReference>
<comment type="subcellular location">
    <subcellularLocation>
        <location evidence="1">Membrane</location>
    </subcellularLocation>
</comment>
<dbReference type="PANTHER" id="PTHR11863">
    <property type="entry name" value="STEROL DESATURASE"/>
    <property type="match status" value="1"/>
</dbReference>
<proteinExistence type="predicted"/>
<dbReference type="AlphaFoldDB" id="B3E2P2"/>
<reference evidence="7 8" key="1">
    <citation type="submission" date="2008-05" db="EMBL/GenBank/DDBJ databases">
        <title>Complete sequence of chromosome of Geobacter lovleyi SZ.</title>
        <authorList>
            <consortium name="US DOE Joint Genome Institute"/>
            <person name="Lucas S."/>
            <person name="Copeland A."/>
            <person name="Lapidus A."/>
            <person name="Glavina del Rio T."/>
            <person name="Dalin E."/>
            <person name="Tice H."/>
            <person name="Bruce D."/>
            <person name="Goodwin L."/>
            <person name="Pitluck S."/>
            <person name="Chertkov O."/>
            <person name="Meincke L."/>
            <person name="Brettin T."/>
            <person name="Detter J.C."/>
            <person name="Han C."/>
            <person name="Tapia R."/>
            <person name="Kuske C.R."/>
            <person name="Schmutz J."/>
            <person name="Larimer F."/>
            <person name="Land M."/>
            <person name="Hauser L."/>
            <person name="Kyrpides N."/>
            <person name="Mikhailova N."/>
            <person name="Sung Y."/>
            <person name="Fletcher K.E."/>
            <person name="Ritalahti K.M."/>
            <person name="Loeffler F.E."/>
            <person name="Richardson P."/>
        </authorList>
    </citation>
    <scope>NUCLEOTIDE SEQUENCE [LARGE SCALE GENOMIC DNA]</scope>
    <source>
        <strain evidence="8">ATCC BAA-1151 / DSM 17278 / SZ</strain>
    </source>
</reference>
<dbReference type="STRING" id="398767.Glov_1983"/>
<keyword evidence="8" id="KW-1185">Reference proteome</keyword>
<name>B3E2P2_TRIL1</name>
<accession>B3E2P2</accession>
<dbReference type="InterPro" id="IPR050307">
    <property type="entry name" value="Sterol_Desaturase_Related"/>
</dbReference>
<dbReference type="GO" id="GO:0008610">
    <property type="term" value="P:lipid biosynthetic process"/>
    <property type="evidence" value="ECO:0007669"/>
    <property type="project" value="InterPro"/>
</dbReference>
<evidence type="ECO:0000256" key="1">
    <source>
        <dbReference type="ARBA" id="ARBA00004370"/>
    </source>
</evidence>
<dbReference type="EMBL" id="CP001089">
    <property type="protein sequence ID" value="ACD95699.1"/>
    <property type="molecule type" value="Genomic_DNA"/>
</dbReference>
<organism evidence="7 8">
    <name type="scientific">Trichlorobacter lovleyi (strain ATCC BAA-1151 / DSM 17278 / SZ)</name>
    <name type="common">Geobacter lovleyi</name>
    <dbReference type="NCBI Taxonomy" id="398767"/>
    <lineage>
        <taxon>Bacteria</taxon>
        <taxon>Pseudomonadati</taxon>
        <taxon>Thermodesulfobacteriota</taxon>
        <taxon>Desulfuromonadia</taxon>
        <taxon>Geobacterales</taxon>
        <taxon>Geobacteraceae</taxon>
        <taxon>Trichlorobacter</taxon>
    </lineage>
</organism>
<feature type="transmembrane region" description="Helical" evidence="5">
    <location>
        <begin position="12"/>
        <end position="31"/>
    </location>
</feature>
<evidence type="ECO:0000313" key="7">
    <source>
        <dbReference type="EMBL" id="ACD95699.1"/>
    </source>
</evidence>
<dbReference type="HOGENOM" id="CLU_033631_0_1_7"/>
<evidence type="ECO:0000259" key="6">
    <source>
        <dbReference type="Pfam" id="PF04116"/>
    </source>
</evidence>
<dbReference type="KEGG" id="glo:Glov_1983"/>
<dbReference type="GO" id="GO:0005506">
    <property type="term" value="F:iron ion binding"/>
    <property type="evidence" value="ECO:0007669"/>
    <property type="project" value="InterPro"/>
</dbReference>
<keyword evidence="3 5" id="KW-1133">Transmembrane helix</keyword>
<feature type="transmembrane region" description="Helical" evidence="5">
    <location>
        <begin position="139"/>
        <end position="157"/>
    </location>
</feature>
<dbReference type="Proteomes" id="UP000002420">
    <property type="component" value="Chromosome"/>
</dbReference>
<dbReference type="GO" id="GO:0016491">
    <property type="term" value="F:oxidoreductase activity"/>
    <property type="evidence" value="ECO:0007669"/>
    <property type="project" value="InterPro"/>
</dbReference>